<organism evidence="1 2">
    <name type="scientific">Dioscorea alata</name>
    <name type="common">Purple yam</name>
    <dbReference type="NCBI Taxonomy" id="55571"/>
    <lineage>
        <taxon>Eukaryota</taxon>
        <taxon>Viridiplantae</taxon>
        <taxon>Streptophyta</taxon>
        <taxon>Embryophyta</taxon>
        <taxon>Tracheophyta</taxon>
        <taxon>Spermatophyta</taxon>
        <taxon>Magnoliopsida</taxon>
        <taxon>Liliopsida</taxon>
        <taxon>Dioscoreales</taxon>
        <taxon>Dioscoreaceae</taxon>
        <taxon>Dioscorea</taxon>
    </lineage>
</organism>
<evidence type="ECO:0000313" key="2">
    <source>
        <dbReference type="Proteomes" id="UP000827976"/>
    </source>
</evidence>
<comment type="caution">
    <text evidence="1">The sequence shown here is derived from an EMBL/GenBank/DDBJ whole genome shotgun (WGS) entry which is preliminary data.</text>
</comment>
<dbReference type="Proteomes" id="UP000827976">
    <property type="component" value="Chromosome 4"/>
</dbReference>
<dbReference type="EMBL" id="CM037014">
    <property type="protein sequence ID" value="KAH7685680.1"/>
    <property type="molecule type" value="Genomic_DNA"/>
</dbReference>
<evidence type="ECO:0000313" key="1">
    <source>
        <dbReference type="EMBL" id="KAH7685680.1"/>
    </source>
</evidence>
<protein>
    <submittedName>
        <fullName evidence="1">Uncharacterized protein</fullName>
    </submittedName>
</protein>
<gene>
    <name evidence="1" type="ORF">IHE45_04G055700</name>
</gene>
<sequence length="49" mass="5940">MVNEVLLLRLTSRSLRRLLLVLFLLALIPPIFFHFRLHRFNHRIKCIEA</sequence>
<reference evidence="2" key="1">
    <citation type="journal article" date="2022" name="Nat. Commun.">
        <title>Chromosome evolution and the genetic basis of agronomically important traits in greater yam.</title>
        <authorList>
            <person name="Bredeson J.V."/>
            <person name="Lyons J.B."/>
            <person name="Oniyinde I.O."/>
            <person name="Okereke N.R."/>
            <person name="Kolade O."/>
            <person name="Nnabue I."/>
            <person name="Nwadili C.O."/>
            <person name="Hribova E."/>
            <person name="Parker M."/>
            <person name="Nwogha J."/>
            <person name="Shu S."/>
            <person name="Carlson J."/>
            <person name="Kariba R."/>
            <person name="Muthemba S."/>
            <person name="Knop K."/>
            <person name="Barton G.J."/>
            <person name="Sherwood A.V."/>
            <person name="Lopez-Montes A."/>
            <person name="Asiedu R."/>
            <person name="Jamnadass R."/>
            <person name="Muchugi A."/>
            <person name="Goodstein D."/>
            <person name="Egesi C.N."/>
            <person name="Featherston J."/>
            <person name="Asfaw A."/>
            <person name="Simpson G.G."/>
            <person name="Dolezel J."/>
            <person name="Hendre P.S."/>
            <person name="Van Deynze A."/>
            <person name="Kumar P.L."/>
            <person name="Obidiegwu J.E."/>
            <person name="Bhattacharjee R."/>
            <person name="Rokhsar D.S."/>
        </authorList>
    </citation>
    <scope>NUCLEOTIDE SEQUENCE [LARGE SCALE GENOMIC DNA]</scope>
    <source>
        <strain evidence="2">cv. TDa95/00328</strain>
    </source>
</reference>
<name>A0ACB7WD21_DIOAL</name>
<accession>A0ACB7WD21</accession>
<proteinExistence type="predicted"/>
<keyword evidence="2" id="KW-1185">Reference proteome</keyword>